<evidence type="ECO:0000256" key="7">
    <source>
        <dbReference type="ARBA" id="ARBA00023242"/>
    </source>
</evidence>
<dbReference type="PANTHER" id="PTHR16515:SF49">
    <property type="entry name" value="GASTRULA ZINC FINGER PROTEIN XLCGF49.1-LIKE-RELATED"/>
    <property type="match status" value="1"/>
</dbReference>
<organism evidence="11 12">
    <name type="scientific">Orchesella dallaii</name>
    <dbReference type="NCBI Taxonomy" id="48710"/>
    <lineage>
        <taxon>Eukaryota</taxon>
        <taxon>Metazoa</taxon>
        <taxon>Ecdysozoa</taxon>
        <taxon>Arthropoda</taxon>
        <taxon>Hexapoda</taxon>
        <taxon>Collembola</taxon>
        <taxon>Entomobryomorpha</taxon>
        <taxon>Entomobryoidea</taxon>
        <taxon>Orchesellidae</taxon>
        <taxon>Orchesellinae</taxon>
        <taxon>Orchesella</taxon>
    </lineage>
</organism>
<feature type="domain" description="C2H2-type" evidence="10">
    <location>
        <begin position="848"/>
        <end position="871"/>
    </location>
</feature>
<comment type="subcellular location">
    <subcellularLocation>
        <location evidence="1">Nucleus</location>
    </subcellularLocation>
</comment>
<feature type="compositionally biased region" description="Basic and acidic residues" evidence="9">
    <location>
        <begin position="293"/>
        <end position="305"/>
    </location>
</feature>
<dbReference type="Gene3D" id="3.30.160.60">
    <property type="entry name" value="Classic Zinc Finger"/>
    <property type="match status" value="12"/>
</dbReference>
<dbReference type="EMBL" id="CAXLJM020000046">
    <property type="protein sequence ID" value="CAL8111122.1"/>
    <property type="molecule type" value="Genomic_DNA"/>
</dbReference>
<dbReference type="InterPro" id="IPR036236">
    <property type="entry name" value="Znf_C2H2_sf"/>
</dbReference>
<evidence type="ECO:0000256" key="5">
    <source>
        <dbReference type="ARBA" id="ARBA00022833"/>
    </source>
</evidence>
<feature type="domain" description="C2H2-type" evidence="10">
    <location>
        <begin position="456"/>
        <end position="480"/>
    </location>
</feature>
<evidence type="ECO:0000256" key="8">
    <source>
        <dbReference type="PROSITE-ProRule" id="PRU00042"/>
    </source>
</evidence>
<keyword evidence="6" id="KW-0238">DNA-binding</keyword>
<feature type="domain" description="C2H2-type" evidence="10">
    <location>
        <begin position="584"/>
        <end position="611"/>
    </location>
</feature>
<keyword evidence="4 8" id="KW-0863">Zinc-finger</keyword>
<sequence length="1555" mass="175839">MKPKIKRKPPGRPWHKPATATKVCLLCLRRYHESLLTNESSDEDEDDEQDNNDDHRVVDLSRDPLGDDVFPSSSPSSSTPAKDSLLDKTETDKSIPKKRKLNLYLRFLTFLSRHLQIKTKRFRHAATKNELSPPFCEHCRTTVKGLCDMYTELNNAKLALQWRLMQIGDTIKCSKLKISGKMGISLVKSLSTQLHVSSSNVVDIFRKQVSVKSSLKSVSRTPKVSIHKDSCLNAMAHKLKYPMDQIKQYMVSLIVIFALALPPKPAPKKKNVPSTAVDKYRSIVKKNGSPSKIKKEIKAGARKENVPPNVKIEPGVKGEENSGTVPANDDDDNHSCGGGYSPPNSGPNSPANNSDDEEKDKGDKNDEDEEGQKNSDSDWSMKGGGDDSGSDVEFSVRPQTARRWNLRRRRTRATGADNNDDDENDEDFIPGVLPPLRAPKGSNPKRPRYDDSEKQFKCNLCSRRFRLERTLKRHLGEVHSLFMQHKCPHCDLKFKKVLDLKIHKKRVHLPAGFKMGDQLPYKGVATACTVCHKEFPSRLKMTKHRKSHKLMDGKHTCEICGKVVIGKFRIDFHMKTHNRPDKPHHCKKCPRSFATQEGLDLHIKLHEQNPDWVPWVRKKIRKADLPAKPDGPHKCQEPDCGKSFFKPYNLQIHMALHASTFSCSVCEKVFTRVRDLRRHLNKFHETKDKVHFCVNCDKAYTIQQTFDLHKTIQHPSKGKLPCDDDYCLEEFDDVDLLREHLKTHLVPGENQESQSENSTTAENPDKTDPPPPPPSDKVEAEVDLANPSTENAQDVTEETAEEKLAKDEQEAMKPGIYTCERCNWSFSKKLSLTLHKLMHTPKNEKHLYQCTLCDKGFAVVDTLQTHHNRLHGPKIKPYLCLQCGVRFHRKESFLPHMKMHEDRSSSSLFECVECDTKCKDSQALKKHMRAHDADKYRKCDECGEGFSCKMSLNYHKHLQHGMEKPIKCDVEGCGKGFFNQYQLNDHKICHTEATFQCPMCPKKFRRSHNLTDHILVHKQEKNHICDFCGKAFVKKSSLNLHLAIHRGEKKFKCPHCPKAFCRKFARDCHIRTHTKETPFTCHICGRNFGQYTSMKNHLKVHMKLNSTVVVRRPFKKTLAAGEPLLENLEEGGVTSATTDGPKFEVPTASGIIHEALQAAFQDISMDLESTVKVDDVAILTSTAPIVEEQTQPKEEDEGENEDEESEVEAAPVVKRRRGRRKKAKNFICGICGKAFVREKPYATHVERHLNEEGPAQSSPTTTTTVTAAAAYECVTAVKQSPPENRNVNLSMPQLTPIPVQMPPNNGDSIHPLALSQQLPPPVNTMPQQPVAASRKSNRRGSNKAPGSRLAQIVEDVIEAATNNQHKTSTNVVSTSPSPNAIQNHFHQESNPHQHQNFQQNHHHHIQSPPHHLSQPNSERSTPTGSNHNSPSPIPITSSIPSAISTVFPSSSFLSPFLYANPYLLPRAPQQGEQLGPDNSSQFQGQGFPGFSNSIQNRQQPHHQQQQQQFQYQHNGNPIQYQHNVQQHGSHRSPNDAMPKDLSKSGYNNMFYGNPR</sequence>
<feature type="domain" description="C2H2-type" evidence="10">
    <location>
        <begin position="817"/>
        <end position="844"/>
    </location>
</feature>
<name>A0ABP1QWQ8_9HEXA</name>
<feature type="compositionally biased region" description="Polar residues" evidence="9">
    <location>
        <begin position="1470"/>
        <end position="1494"/>
    </location>
</feature>
<feature type="domain" description="C2H2-type" evidence="10">
    <location>
        <begin position="909"/>
        <end position="936"/>
    </location>
</feature>
<feature type="region of interest" description="Disordered" evidence="9">
    <location>
        <begin position="1468"/>
        <end position="1555"/>
    </location>
</feature>
<dbReference type="InterPro" id="IPR013087">
    <property type="entry name" value="Znf_C2H2_type"/>
</dbReference>
<keyword evidence="3" id="KW-0677">Repeat</keyword>
<feature type="compositionally biased region" description="Acidic residues" evidence="9">
    <location>
        <begin position="418"/>
        <end position="428"/>
    </location>
</feature>
<proteinExistence type="predicted"/>
<feature type="domain" description="C2H2-type" evidence="10">
    <location>
        <begin position="1079"/>
        <end position="1106"/>
    </location>
</feature>
<feature type="compositionally biased region" description="Low complexity" evidence="9">
    <location>
        <begin position="1367"/>
        <end position="1379"/>
    </location>
</feature>
<evidence type="ECO:0000259" key="10">
    <source>
        <dbReference type="PROSITE" id="PS50157"/>
    </source>
</evidence>
<feature type="region of interest" description="Disordered" evidence="9">
    <location>
        <begin position="745"/>
        <end position="779"/>
    </location>
</feature>
<feature type="region of interest" description="Disordered" evidence="9">
    <location>
        <begin position="287"/>
        <end position="451"/>
    </location>
</feature>
<feature type="domain" description="C2H2-type" evidence="10">
    <location>
        <begin position="878"/>
        <end position="905"/>
    </location>
</feature>
<dbReference type="PANTHER" id="PTHR16515">
    <property type="entry name" value="PR DOMAIN ZINC FINGER PROTEIN"/>
    <property type="match status" value="1"/>
</dbReference>
<feature type="domain" description="C2H2-type" evidence="10">
    <location>
        <begin position="526"/>
        <end position="548"/>
    </location>
</feature>
<feature type="compositionally biased region" description="Polar residues" evidence="9">
    <location>
        <begin position="750"/>
        <end position="762"/>
    </location>
</feature>
<feature type="domain" description="C2H2-type" evidence="10">
    <location>
        <begin position="1226"/>
        <end position="1253"/>
    </location>
</feature>
<evidence type="ECO:0000256" key="3">
    <source>
        <dbReference type="ARBA" id="ARBA00022737"/>
    </source>
</evidence>
<dbReference type="Pfam" id="PF00096">
    <property type="entry name" value="zf-C2H2"/>
    <property type="match status" value="6"/>
</dbReference>
<keyword evidence="7" id="KW-0539">Nucleus</keyword>
<keyword evidence="5" id="KW-0862">Zinc</keyword>
<feature type="compositionally biased region" description="Low complexity" evidence="9">
    <location>
        <begin position="1406"/>
        <end position="1415"/>
    </location>
</feature>
<feature type="compositionally biased region" description="Acidic residues" evidence="9">
    <location>
        <begin position="1194"/>
        <end position="1207"/>
    </location>
</feature>
<feature type="region of interest" description="Disordered" evidence="9">
    <location>
        <begin position="1361"/>
        <end position="1436"/>
    </location>
</feature>
<feature type="domain" description="C2H2-type" evidence="10">
    <location>
        <begin position="485"/>
        <end position="508"/>
    </location>
</feature>
<feature type="domain" description="C2H2-type" evidence="10">
    <location>
        <begin position="1023"/>
        <end position="1050"/>
    </location>
</feature>
<evidence type="ECO:0000313" key="12">
    <source>
        <dbReference type="Proteomes" id="UP001642540"/>
    </source>
</evidence>
<keyword evidence="12" id="KW-1185">Reference proteome</keyword>
<reference evidence="11 12" key="1">
    <citation type="submission" date="2024-08" db="EMBL/GenBank/DDBJ databases">
        <authorList>
            <person name="Cucini C."/>
            <person name="Frati F."/>
        </authorList>
    </citation>
    <scope>NUCLEOTIDE SEQUENCE [LARGE SCALE GENOMIC DNA]</scope>
</reference>
<keyword evidence="2" id="KW-0479">Metal-binding</keyword>
<evidence type="ECO:0000313" key="11">
    <source>
        <dbReference type="EMBL" id="CAL8111122.1"/>
    </source>
</evidence>
<feature type="compositionally biased region" description="Basic and acidic residues" evidence="9">
    <location>
        <begin position="52"/>
        <end position="65"/>
    </location>
</feature>
<gene>
    <name evidence="11" type="ORF">ODALV1_LOCUS14747</name>
</gene>
<accession>A0ABP1QWQ8</accession>
<feature type="domain" description="C2H2-type" evidence="10">
    <location>
        <begin position="1051"/>
        <end position="1078"/>
    </location>
</feature>
<feature type="domain" description="C2H2-type" evidence="10">
    <location>
        <begin position="966"/>
        <end position="995"/>
    </location>
</feature>
<feature type="compositionally biased region" description="Low complexity" evidence="9">
    <location>
        <begin position="341"/>
        <end position="353"/>
    </location>
</feature>
<evidence type="ECO:0000256" key="6">
    <source>
        <dbReference type="ARBA" id="ARBA00023125"/>
    </source>
</evidence>
<evidence type="ECO:0000256" key="2">
    <source>
        <dbReference type="ARBA" id="ARBA00022723"/>
    </source>
</evidence>
<feature type="compositionally biased region" description="Polar residues" evidence="9">
    <location>
        <begin position="1514"/>
        <end position="1527"/>
    </location>
</feature>
<feature type="domain" description="C2H2-type" evidence="10">
    <location>
        <begin position="633"/>
        <end position="662"/>
    </location>
</feature>
<dbReference type="PROSITE" id="PS50157">
    <property type="entry name" value="ZINC_FINGER_C2H2_2"/>
    <property type="match status" value="18"/>
</dbReference>
<feature type="domain" description="C2H2-type" evidence="10">
    <location>
        <begin position="661"/>
        <end position="689"/>
    </location>
</feature>
<feature type="compositionally biased region" description="Polar residues" evidence="9">
    <location>
        <begin position="1416"/>
        <end position="1428"/>
    </location>
</feature>
<feature type="compositionally biased region" description="Low complexity" evidence="9">
    <location>
        <begin position="1495"/>
        <end position="1513"/>
    </location>
</feature>
<dbReference type="SMART" id="SM00355">
    <property type="entry name" value="ZnF_C2H2"/>
    <property type="match status" value="20"/>
</dbReference>
<dbReference type="Proteomes" id="UP001642540">
    <property type="component" value="Unassembled WGS sequence"/>
</dbReference>
<evidence type="ECO:0000256" key="4">
    <source>
        <dbReference type="ARBA" id="ARBA00022771"/>
    </source>
</evidence>
<evidence type="ECO:0000256" key="1">
    <source>
        <dbReference type="ARBA" id="ARBA00004123"/>
    </source>
</evidence>
<feature type="region of interest" description="Disordered" evidence="9">
    <location>
        <begin position="37"/>
        <end position="92"/>
    </location>
</feature>
<dbReference type="SUPFAM" id="SSF57667">
    <property type="entry name" value="beta-beta-alpha zinc fingers"/>
    <property type="match status" value="9"/>
</dbReference>
<evidence type="ECO:0000256" key="9">
    <source>
        <dbReference type="SAM" id="MobiDB-lite"/>
    </source>
</evidence>
<feature type="region of interest" description="Disordered" evidence="9">
    <location>
        <begin position="1183"/>
        <end position="1212"/>
    </location>
</feature>
<feature type="domain" description="C2H2-type" evidence="10">
    <location>
        <begin position="555"/>
        <end position="582"/>
    </location>
</feature>
<feature type="compositionally biased region" description="Acidic residues" evidence="9">
    <location>
        <begin position="40"/>
        <end position="51"/>
    </location>
</feature>
<dbReference type="PROSITE" id="PS00028">
    <property type="entry name" value="ZINC_FINGER_C2H2_1"/>
    <property type="match status" value="20"/>
</dbReference>
<feature type="domain" description="C2H2-type" evidence="10">
    <location>
        <begin position="995"/>
        <end position="1022"/>
    </location>
</feature>
<feature type="region of interest" description="Disordered" evidence="9">
    <location>
        <begin position="1293"/>
        <end position="1348"/>
    </location>
</feature>
<protein>
    <recommendedName>
        <fullName evidence="10">C2H2-type domain-containing protein</fullName>
    </recommendedName>
</protein>
<feature type="domain" description="C2H2-type" evidence="10">
    <location>
        <begin position="937"/>
        <end position="965"/>
    </location>
</feature>
<dbReference type="InterPro" id="IPR050331">
    <property type="entry name" value="Zinc_finger"/>
</dbReference>
<comment type="caution">
    <text evidence="11">The sequence shown here is derived from an EMBL/GenBank/DDBJ whole genome shotgun (WGS) entry which is preliminary data.</text>
</comment>